<name>A0A5D8Z8P1_9GAMM</name>
<evidence type="ECO:0000313" key="5">
    <source>
        <dbReference type="Proteomes" id="UP000323164"/>
    </source>
</evidence>
<feature type="domain" description="Glycosyl transferase family 1" evidence="2">
    <location>
        <begin position="230"/>
        <end position="386"/>
    </location>
</feature>
<reference evidence="4 5" key="1">
    <citation type="submission" date="2019-08" db="EMBL/GenBank/DDBJ databases">
        <title>Draft genome sequence of Lysobacter sp. UKS-15.</title>
        <authorList>
            <person name="Im W.-T."/>
        </authorList>
    </citation>
    <scope>NUCLEOTIDE SEQUENCE [LARGE SCALE GENOMIC DNA]</scope>
    <source>
        <strain evidence="4 5">UKS-15</strain>
    </source>
</reference>
<protein>
    <submittedName>
        <fullName evidence="4">Glycosyltransferase</fullName>
    </submittedName>
</protein>
<dbReference type="InterPro" id="IPR001296">
    <property type="entry name" value="Glyco_trans_1"/>
</dbReference>
<dbReference type="EMBL" id="VTRV01000015">
    <property type="protein sequence ID" value="TZF91199.1"/>
    <property type="molecule type" value="Genomic_DNA"/>
</dbReference>
<dbReference type="Gene3D" id="3.40.50.2000">
    <property type="entry name" value="Glycogen Phosphorylase B"/>
    <property type="match status" value="2"/>
</dbReference>
<proteinExistence type="predicted"/>
<dbReference type="InterPro" id="IPR050194">
    <property type="entry name" value="Glycosyltransferase_grp1"/>
</dbReference>
<keyword evidence="5" id="KW-1185">Reference proteome</keyword>
<accession>A0A5D8Z8P1</accession>
<dbReference type="InterPro" id="IPR028098">
    <property type="entry name" value="Glyco_trans_4-like_N"/>
</dbReference>
<dbReference type="OrthoDB" id="9802525at2"/>
<dbReference type="SUPFAM" id="SSF53756">
    <property type="entry name" value="UDP-Glycosyltransferase/glycogen phosphorylase"/>
    <property type="match status" value="1"/>
</dbReference>
<dbReference type="PANTHER" id="PTHR45947:SF3">
    <property type="entry name" value="SULFOQUINOVOSYL TRANSFERASE SQD2"/>
    <property type="match status" value="1"/>
</dbReference>
<keyword evidence="4" id="KW-0808">Transferase</keyword>
<evidence type="ECO:0000259" key="2">
    <source>
        <dbReference type="Pfam" id="PF00534"/>
    </source>
</evidence>
<dbReference type="Pfam" id="PF13579">
    <property type="entry name" value="Glyco_trans_4_4"/>
    <property type="match status" value="1"/>
</dbReference>
<dbReference type="GO" id="GO:0016758">
    <property type="term" value="F:hexosyltransferase activity"/>
    <property type="evidence" value="ECO:0007669"/>
    <property type="project" value="TreeGrafter"/>
</dbReference>
<comment type="caution">
    <text evidence="4">The sequence shown here is derived from an EMBL/GenBank/DDBJ whole genome shotgun (WGS) entry which is preliminary data.</text>
</comment>
<dbReference type="Pfam" id="PF00534">
    <property type="entry name" value="Glycos_transf_1"/>
    <property type="match status" value="1"/>
</dbReference>
<sequence length="416" mass="44013">MQESRAVNPMASPRVRSNHGGRPLRVLHVIPSVAAGSGGPSRAIAQIERVLSGSGVEVVTATTDDGGEGHDRDGSIGDEGAVTRCNGAIRHHFPLQTRAYKTSLPLLRWLRRAVPGFDVVHVHAVFSFAPVAAARVARSARVPYVIRPLGVLNRYGMTQRRAGLKSLSLRIVERPLLQDAAAVHFTSEQEREEAESLGFPMRSAVLPLGIDAAVAATPELLLQSFPQLRGRRRLLYLSRIDPKKNVEALLLALARVRATSPDVSLLVCGTGDASYLQRLRALAEQLGVADRVVWAGHVDGELKASAFAAADLFVLPSFSENFGIAPVEAVAAGVPCVLGEGVAVASRIDQAGAGIAVAPDAEAVAAAITRGLGDAEWRQRASANGRALAASDYSVEAMGRGLLDLYARIRSPGGRP</sequence>
<gene>
    <name evidence="4" type="ORF">FW784_02615</name>
</gene>
<evidence type="ECO:0000256" key="1">
    <source>
        <dbReference type="SAM" id="MobiDB-lite"/>
    </source>
</evidence>
<feature type="region of interest" description="Disordered" evidence="1">
    <location>
        <begin position="1"/>
        <end position="20"/>
    </location>
</feature>
<organism evidence="4 5">
    <name type="scientific">Cognatilysobacter lacus</name>
    <dbReference type="NCBI Taxonomy" id="1643323"/>
    <lineage>
        <taxon>Bacteria</taxon>
        <taxon>Pseudomonadati</taxon>
        <taxon>Pseudomonadota</taxon>
        <taxon>Gammaproteobacteria</taxon>
        <taxon>Lysobacterales</taxon>
        <taxon>Lysobacteraceae</taxon>
        <taxon>Cognatilysobacter</taxon>
    </lineage>
</organism>
<evidence type="ECO:0000313" key="4">
    <source>
        <dbReference type="EMBL" id="TZF91199.1"/>
    </source>
</evidence>
<dbReference type="AlphaFoldDB" id="A0A5D8Z8P1"/>
<feature type="domain" description="Glycosyltransferase subfamily 4-like N-terminal" evidence="3">
    <location>
        <begin position="38"/>
        <end position="209"/>
    </location>
</feature>
<evidence type="ECO:0000259" key="3">
    <source>
        <dbReference type="Pfam" id="PF13579"/>
    </source>
</evidence>
<dbReference type="Proteomes" id="UP000323164">
    <property type="component" value="Unassembled WGS sequence"/>
</dbReference>
<dbReference type="PANTHER" id="PTHR45947">
    <property type="entry name" value="SULFOQUINOVOSYL TRANSFERASE SQD2"/>
    <property type="match status" value="1"/>
</dbReference>